<gene>
    <name evidence="3" type="ORF">HGA05_20745</name>
</gene>
<dbReference type="Pfam" id="PF13180">
    <property type="entry name" value="PDZ_2"/>
    <property type="match status" value="1"/>
</dbReference>
<sequence length="349" mass="36049">MKGPTSRRIVTVAVTVLILLALVVVGTTVQVPFVALGPGPTVNTLGTIQLDNREVPVVDISGVPTQHTDGNLNLTTVSVTDGLSLFQTIGMWLSGTYSVQPRETVFPPNQTTEQTNQQNVEDMSNSETTAQAAALRYLDRPTELVAALVAPDGPASSVLRSGDAIVKVGGTEVATTEDLQKAVRAHKPGDEIAFEIRRGGATQTVTVKAAARPGEQNVAYIGVTPEVRNADPNLKITFNVGDIGGPSAGLMLTLAVIDRLGSGQLTHGKFIAGTGTIADDGDVGPIGGITHKTRAARDAGATVFLVPDQNCAEAAGDAPDGLQLVKVESLDSAVDSLDALAAGKPVPHC</sequence>
<dbReference type="GO" id="GO:0006508">
    <property type="term" value="P:proteolysis"/>
    <property type="evidence" value="ECO:0007669"/>
    <property type="project" value="UniProtKB-KW"/>
</dbReference>
<dbReference type="SUPFAM" id="SSF54211">
    <property type="entry name" value="Ribosomal protein S5 domain 2-like"/>
    <property type="match status" value="1"/>
</dbReference>
<dbReference type="EC" id="3.4.21.53" evidence="1"/>
<accession>A0A846WQZ0</accession>
<dbReference type="SUPFAM" id="SSF50156">
    <property type="entry name" value="PDZ domain-like"/>
    <property type="match status" value="1"/>
</dbReference>
<dbReference type="InterPro" id="IPR008269">
    <property type="entry name" value="Lon_proteolytic"/>
</dbReference>
<dbReference type="InterPro" id="IPR036034">
    <property type="entry name" value="PDZ_sf"/>
</dbReference>
<keyword evidence="1" id="KW-0720">Serine protease</keyword>
<name>A0A846WQZ0_9ACTN</name>
<proteinExistence type="inferred from homology"/>
<dbReference type="InterPro" id="IPR027065">
    <property type="entry name" value="Lon_Prtase"/>
</dbReference>
<dbReference type="InterPro" id="IPR020568">
    <property type="entry name" value="Ribosomal_Su5_D2-typ_SF"/>
</dbReference>
<feature type="active site" evidence="1">
    <location>
        <position position="292"/>
    </location>
</feature>
<dbReference type="PROSITE" id="PS51786">
    <property type="entry name" value="LON_PROTEOLYTIC"/>
    <property type="match status" value="1"/>
</dbReference>
<dbReference type="AlphaFoldDB" id="A0A846WQZ0"/>
<dbReference type="Pfam" id="PF05362">
    <property type="entry name" value="Lon_C"/>
    <property type="match status" value="1"/>
</dbReference>
<dbReference type="EMBL" id="JAAXPC010000014">
    <property type="protein sequence ID" value="NKY04002.1"/>
    <property type="molecule type" value="Genomic_DNA"/>
</dbReference>
<evidence type="ECO:0000256" key="1">
    <source>
        <dbReference type="PROSITE-ProRule" id="PRU01122"/>
    </source>
</evidence>
<comment type="similarity">
    <text evidence="1">Belongs to the peptidase S16 family.</text>
</comment>
<dbReference type="GO" id="GO:0030163">
    <property type="term" value="P:protein catabolic process"/>
    <property type="evidence" value="ECO:0007669"/>
    <property type="project" value="InterPro"/>
</dbReference>
<organism evidence="3 4">
    <name type="scientific">Gordonia polyisoprenivorans</name>
    <dbReference type="NCBI Taxonomy" id="84595"/>
    <lineage>
        <taxon>Bacteria</taxon>
        <taxon>Bacillati</taxon>
        <taxon>Actinomycetota</taxon>
        <taxon>Actinomycetes</taxon>
        <taxon>Mycobacteriales</taxon>
        <taxon>Gordoniaceae</taxon>
        <taxon>Gordonia</taxon>
    </lineage>
</organism>
<dbReference type="PANTHER" id="PTHR10046">
    <property type="entry name" value="ATP DEPENDENT LON PROTEASE FAMILY MEMBER"/>
    <property type="match status" value="1"/>
</dbReference>
<keyword evidence="1" id="KW-0645">Protease</keyword>
<evidence type="ECO:0000259" key="2">
    <source>
        <dbReference type="PROSITE" id="PS51786"/>
    </source>
</evidence>
<protein>
    <recommendedName>
        <fullName evidence="1">endopeptidase La</fullName>
        <ecNumber evidence="1">3.4.21.53</ecNumber>
    </recommendedName>
</protein>
<dbReference type="RefSeq" id="WP_006372915.1">
    <property type="nucleotide sequence ID" value="NZ_JAAXPC010000014.1"/>
</dbReference>
<evidence type="ECO:0000313" key="4">
    <source>
        <dbReference type="Proteomes" id="UP000563898"/>
    </source>
</evidence>
<keyword evidence="1" id="KW-0378">Hydrolase</keyword>
<dbReference type="Gene3D" id="3.30.230.10">
    <property type="match status" value="1"/>
</dbReference>
<feature type="active site" evidence="1">
    <location>
        <position position="247"/>
    </location>
</feature>
<dbReference type="InterPro" id="IPR014721">
    <property type="entry name" value="Ribsml_uS5_D2-typ_fold_subgr"/>
</dbReference>
<reference evidence="3 4" key="1">
    <citation type="submission" date="2020-04" db="EMBL/GenBank/DDBJ databases">
        <title>MicrobeNet Type strains.</title>
        <authorList>
            <person name="Nicholson A.C."/>
        </authorList>
    </citation>
    <scope>NUCLEOTIDE SEQUENCE [LARGE SCALE GENOMIC DNA]</scope>
    <source>
        <strain evidence="3 4">ATCC BAA-14</strain>
    </source>
</reference>
<evidence type="ECO:0000313" key="3">
    <source>
        <dbReference type="EMBL" id="NKY04002.1"/>
    </source>
</evidence>
<comment type="caution">
    <text evidence="3">The sequence shown here is derived from an EMBL/GenBank/DDBJ whole genome shotgun (WGS) entry which is preliminary data.</text>
</comment>
<dbReference type="SMART" id="SM00228">
    <property type="entry name" value="PDZ"/>
    <property type="match status" value="1"/>
</dbReference>
<dbReference type="GO" id="GO:0004176">
    <property type="term" value="F:ATP-dependent peptidase activity"/>
    <property type="evidence" value="ECO:0007669"/>
    <property type="project" value="UniProtKB-UniRule"/>
</dbReference>
<comment type="catalytic activity">
    <reaction evidence="1">
        <text>Hydrolysis of proteins in presence of ATP.</text>
        <dbReference type="EC" id="3.4.21.53"/>
    </reaction>
</comment>
<dbReference type="GO" id="GO:0005524">
    <property type="term" value="F:ATP binding"/>
    <property type="evidence" value="ECO:0007669"/>
    <property type="project" value="InterPro"/>
</dbReference>
<dbReference type="InterPro" id="IPR001478">
    <property type="entry name" value="PDZ"/>
</dbReference>
<dbReference type="Proteomes" id="UP000563898">
    <property type="component" value="Unassembled WGS sequence"/>
</dbReference>
<dbReference type="GO" id="GO:0004252">
    <property type="term" value="F:serine-type endopeptidase activity"/>
    <property type="evidence" value="ECO:0007669"/>
    <property type="project" value="UniProtKB-UniRule"/>
</dbReference>
<feature type="domain" description="Lon proteolytic" evidence="2">
    <location>
        <begin position="239"/>
        <end position="340"/>
    </location>
</feature>